<dbReference type="STRING" id="1616788.AR543_00065"/>
<keyword evidence="3" id="KW-1185">Reference proteome</keyword>
<dbReference type="RefSeq" id="WP_017811009.1">
    <property type="nucleotide sequence ID" value="NZ_CP013023.1"/>
</dbReference>
<sequence length="85" mass="9804">MQPLKLPRDTRELLIADIQQFFEMERGERIGELAADAVLDFFLKSAGPHVYNQALSDCRTLVNERMAGLEEDIYALEQRSPLRPR</sequence>
<reference evidence="3" key="1">
    <citation type="submission" date="2015-10" db="EMBL/GenBank/DDBJ databases">
        <title>Genome of Paenibacillus bovis sp. nov.</title>
        <authorList>
            <person name="Wu Z."/>
            <person name="Gao C."/>
            <person name="Liu Z."/>
            <person name="Zheng H."/>
        </authorList>
    </citation>
    <scope>NUCLEOTIDE SEQUENCE [LARGE SCALE GENOMIC DNA]</scope>
    <source>
        <strain evidence="3">BD3526</strain>
    </source>
</reference>
<evidence type="ECO:0000313" key="2">
    <source>
        <dbReference type="EMBL" id="ANF98547.1"/>
    </source>
</evidence>
<evidence type="ECO:0008006" key="4">
    <source>
        <dbReference type="Google" id="ProtNLM"/>
    </source>
</evidence>
<proteinExistence type="predicted"/>
<reference evidence="1 3" key="2">
    <citation type="journal article" date="2016" name="Int. J. Syst. Evol. Microbiol.">
        <title>Paenibacillus bovis sp. nov., isolated from raw yak (Bos grunniens) milk.</title>
        <authorList>
            <person name="Gao C."/>
            <person name="Han J."/>
            <person name="Liu Z."/>
            <person name="Xu X."/>
            <person name="Hang F."/>
            <person name="Wu Z."/>
        </authorList>
    </citation>
    <scope>NUCLEOTIDE SEQUENCE [LARGE SCALE GENOMIC DNA]</scope>
    <source>
        <strain evidence="1 3">BD3526</strain>
    </source>
</reference>
<dbReference type="Proteomes" id="UP000078148">
    <property type="component" value="Chromosome"/>
</dbReference>
<gene>
    <name evidence="1" type="ORF">AR543_00065</name>
    <name evidence="2" type="ORF">AR543_22835</name>
</gene>
<accession>A0A172ZB37</accession>
<dbReference type="KEGG" id="pbv:AR543_00065"/>
<evidence type="ECO:0000313" key="3">
    <source>
        <dbReference type="Proteomes" id="UP000078148"/>
    </source>
</evidence>
<dbReference type="OrthoDB" id="573733at2"/>
<dbReference type="AlphaFoldDB" id="A0A172ZB37"/>
<dbReference type="InterPro" id="IPR018680">
    <property type="entry name" value="DUF2164"/>
</dbReference>
<dbReference type="KEGG" id="pbv:AR543_22835"/>
<dbReference type="EMBL" id="CP013023">
    <property type="protein sequence ID" value="ANF94582.1"/>
    <property type="molecule type" value="Genomic_DNA"/>
</dbReference>
<name>A0A172ZB37_9BACL</name>
<evidence type="ECO:0000313" key="1">
    <source>
        <dbReference type="EMBL" id="ANF94582.1"/>
    </source>
</evidence>
<dbReference type="EMBL" id="CP013023">
    <property type="protein sequence ID" value="ANF98547.1"/>
    <property type="molecule type" value="Genomic_DNA"/>
</dbReference>
<protein>
    <recommendedName>
        <fullName evidence="4">DUF2164 domain-containing protein</fullName>
    </recommendedName>
</protein>
<organism evidence="1 3">
    <name type="scientific">Paenibacillus bovis</name>
    <dbReference type="NCBI Taxonomy" id="1616788"/>
    <lineage>
        <taxon>Bacteria</taxon>
        <taxon>Bacillati</taxon>
        <taxon>Bacillota</taxon>
        <taxon>Bacilli</taxon>
        <taxon>Bacillales</taxon>
        <taxon>Paenibacillaceae</taxon>
        <taxon>Paenibacillus</taxon>
    </lineage>
</organism>
<dbReference type="Pfam" id="PF09932">
    <property type="entry name" value="DUF2164"/>
    <property type="match status" value="1"/>
</dbReference>